<name>A0A1I1JRH9_9CLOT</name>
<feature type="binding site" evidence="5">
    <location>
        <begin position="11"/>
        <end position="18"/>
    </location>
    <ligand>
        <name>substrate</name>
    </ligand>
</feature>
<reference evidence="6 7" key="1">
    <citation type="submission" date="2016-10" db="EMBL/GenBank/DDBJ databases">
        <authorList>
            <person name="de Groot N.N."/>
        </authorList>
    </citation>
    <scope>NUCLEOTIDE SEQUENCE [LARGE SCALE GENOMIC DNA]</scope>
    <source>
        <strain evidence="6 7">DSM 12992</strain>
    </source>
</reference>
<comment type="similarity">
    <text evidence="1">Belongs to the phosphoglycerate mutase family. BPG-dependent PGAM subfamily.</text>
</comment>
<evidence type="ECO:0000256" key="3">
    <source>
        <dbReference type="ARBA" id="ARBA00023152"/>
    </source>
</evidence>
<dbReference type="CDD" id="cd07067">
    <property type="entry name" value="HP_PGM_like"/>
    <property type="match status" value="1"/>
</dbReference>
<dbReference type="InterPro" id="IPR013078">
    <property type="entry name" value="His_Pase_superF_clade-1"/>
</dbReference>
<dbReference type="Pfam" id="PF00300">
    <property type="entry name" value="His_Phos_1"/>
    <property type="match status" value="1"/>
</dbReference>
<keyword evidence="7" id="KW-1185">Reference proteome</keyword>
<dbReference type="STRING" id="119641.SAMN05421842_10452"/>
<protein>
    <recommendedName>
        <fullName evidence="2">phosphoglycerate mutase (2,3-diphosphoglycerate-dependent)</fullName>
        <ecNumber evidence="2">5.4.2.11</ecNumber>
    </recommendedName>
</protein>
<dbReference type="InterPro" id="IPR005952">
    <property type="entry name" value="Phosphogly_mut1"/>
</dbReference>
<dbReference type="PANTHER" id="PTHR11931">
    <property type="entry name" value="PHOSPHOGLYCERATE MUTASE"/>
    <property type="match status" value="1"/>
</dbReference>
<proteinExistence type="inferred from homology"/>
<dbReference type="InterPro" id="IPR029033">
    <property type="entry name" value="His_PPase_superfam"/>
</dbReference>
<keyword evidence="4" id="KW-0413">Isomerase</keyword>
<evidence type="ECO:0000313" key="6">
    <source>
        <dbReference type="EMBL" id="SFC48473.1"/>
    </source>
</evidence>
<dbReference type="Proteomes" id="UP000199263">
    <property type="component" value="Unassembled WGS sequence"/>
</dbReference>
<evidence type="ECO:0000256" key="4">
    <source>
        <dbReference type="ARBA" id="ARBA00023235"/>
    </source>
</evidence>
<dbReference type="EC" id="5.4.2.11" evidence="2"/>
<evidence type="ECO:0000256" key="5">
    <source>
        <dbReference type="PIRSR" id="PIRSR613078-2"/>
    </source>
</evidence>
<dbReference type="GO" id="GO:0006096">
    <property type="term" value="P:glycolytic process"/>
    <property type="evidence" value="ECO:0007669"/>
    <property type="project" value="UniProtKB-KW"/>
</dbReference>
<evidence type="ECO:0000313" key="7">
    <source>
        <dbReference type="Proteomes" id="UP000199263"/>
    </source>
</evidence>
<dbReference type="SUPFAM" id="SSF53254">
    <property type="entry name" value="Phosphoglycerate mutase-like"/>
    <property type="match status" value="1"/>
</dbReference>
<dbReference type="Gene3D" id="3.40.50.1240">
    <property type="entry name" value="Phosphoglycerate mutase-like"/>
    <property type="match status" value="1"/>
</dbReference>
<dbReference type="GO" id="GO:0004619">
    <property type="term" value="F:phosphoglycerate mutase activity"/>
    <property type="evidence" value="ECO:0007669"/>
    <property type="project" value="UniProtKB-EC"/>
</dbReference>
<accession>A0A1I1JRH9</accession>
<dbReference type="AlphaFoldDB" id="A0A1I1JRH9"/>
<sequence>MDTYEAIAFKRVGQSIWNKENRFTELTDVDLTENGLLEARKAGKILTENGFIFDVAFTSVLRITIRTL</sequence>
<keyword evidence="3" id="KW-0324">Glycolysis</keyword>
<evidence type="ECO:0000256" key="2">
    <source>
        <dbReference type="ARBA" id="ARBA00012028"/>
    </source>
</evidence>
<gene>
    <name evidence="6" type="ORF">SAMN05421842_10452</name>
</gene>
<evidence type="ECO:0000256" key="1">
    <source>
        <dbReference type="ARBA" id="ARBA00006717"/>
    </source>
</evidence>
<organism evidence="6 7">
    <name type="scientific">Clostridium uliginosum</name>
    <dbReference type="NCBI Taxonomy" id="119641"/>
    <lineage>
        <taxon>Bacteria</taxon>
        <taxon>Bacillati</taxon>
        <taxon>Bacillota</taxon>
        <taxon>Clostridia</taxon>
        <taxon>Eubacteriales</taxon>
        <taxon>Clostridiaceae</taxon>
        <taxon>Clostridium</taxon>
    </lineage>
</organism>
<dbReference type="EMBL" id="FOMG01000004">
    <property type="protein sequence ID" value="SFC48473.1"/>
    <property type="molecule type" value="Genomic_DNA"/>
</dbReference>